<gene>
    <name evidence="1" type="ORF">E2493_11815</name>
</gene>
<proteinExistence type="predicted"/>
<reference evidence="1 2" key="1">
    <citation type="submission" date="2019-03" db="EMBL/GenBank/DDBJ databases">
        <title>Genome sequence of Sphingomonas sp. 17J27-24.</title>
        <authorList>
            <person name="Kim M."/>
            <person name="Maeng S."/>
            <person name="Sathiyaraj S."/>
        </authorList>
    </citation>
    <scope>NUCLEOTIDE SEQUENCE [LARGE SCALE GENOMIC DNA]</scope>
    <source>
        <strain evidence="1 2">17J27-24</strain>
    </source>
</reference>
<dbReference type="PROSITE" id="PS51257">
    <property type="entry name" value="PROKAR_LIPOPROTEIN"/>
    <property type="match status" value="1"/>
</dbReference>
<evidence type="ECO:0000313" key="1">
    <source>
        <dbReference type="EMBL" id="TFI58081.1"/>
    </source>
</evidence>
<dbReference type="AlphaFoldDB" id="A0A4Y8ZPZ7"/>
<keyword evidence="2" id="KW-1185">Reference proteome</keyword>
<name>A0A4Y8ZPZ7_9SPHN</name>
<dbReference type="Proteomes" id="UP000298213">
    <property type="component" value="Unassembled WGS sequence"/>
</dbReference>
<sequence length="318" mass="34552">MGRIASLLLVVAALCACTATDRRPETAEGARASTPLAFVDLVDDFAAFQAQSEGQADAARLEAFKAYFATRLPGFYSGRSPFPGYDAAILSALKSWPEQRTAIEAVRDRFAAALVPAQHSFEAEFGPMTDYPPILLVHSAGEFDGGTRDLPGGSRLMFGADVIARIHGDRDIRPFFHHELFHLLHGRTFSDCDALWCGLWNEGLATYVAHRLNPAASDDQLLLTQPVPLRPAVEKDRRAALCPIVAQLDSTSDEDIRPLFMGRASGGPLPPRYGYYVGYLVAAEIGKDRPLKTLAAMPANEVRPLIEASLRRLGGCQA</sequence>
<dbReference type="EMBL" id="SPDV01000020">
    <property type="protein sequence ID" value="TFI58081.1"/>
    <property type="molecule type" value="Genomic_DNA"/>
</dbReference>
<protein>
    <recommendedName>
        <fullName evidence="3">DUF2268 domain-containing protein</fullName>
    </recommendedName>
</protein>
<organism evidence="1 2">
    <name type="scientific">Sphingomonas parva</name>
    <dbReference type="NCBI Taxonomy" id="2555898"/>
    <lineage>
        <taxon>Bacteria</taxon>
        <taxon>Pseudomonadati</taxon>
        <taxon>Pseudomonadota</taxon>
        <taxon>Alphaproteobacteria</taxon>
        <taxon>Sphingomonadales</taxon>
        <taxon>Sphingomonadaceae</taxon>
        <taxon>Sphingomonas</taxon>
    </lineage>
</organism>
<accession>A0A4Y8ZPZ7</accession>
<evidence type="ECO:0000313" key="2">
    <source>
        <dbReference type="Proteomes" id="UP000298213"/>
    </source>
</evidence>
<comment type="caution">
    <text evidence="1">The sequence shown here is derived from an EMBL/GenBank/DDBJ whole genome shotgun (WGS) entry which is preliminary data.</text>
</comment>
<evidence type="ECO:0008006" key="3">
    <source>
        <dbReference type="Google" id="ProtNLM"/>
    </source>
</evidence>
<dbReference type="RefSeq" id="WP_225421424.1">
    <property type="nucleotide sequence ID" value="NZ_SPDV01000020.1"/>
</dbReference>